<sequence length="220" mass="25689">MDSLNHSSLPLILIIDSTADIFFDVSYILRKLKRDTIIFDFKSGIKLYQLGLELSNLGIVHITSNKINTSLLRKSLIGFRSLTGTSILPYEEKILCNSIFNFKTQAMYVERLNILCRDFFYQIKSNKFLDVHFGEGIVFLIIKIKNSNEIKDYKQFLDDLKVYLDDKQLSLMIGTSFGFRTPRIEIINRFNNDLCLRLSVGVYKGVLYYSMQEFIRTWRS</sequence>
<dbReference type="AlphaFoldDB" id="A0A4L7JKK5"/>
<dbReference type="EMBL" id="CAATGH010000012">
    <property type="protein sequence ID" value="VNP44383.1"/>
    <property type="molecule type" value="Genomic_DNA"/>
</dbReference>
<dbReference type="EMBL" id="CAATGQ010000004">
    <property type="protein sequence ID" value="VNP65820.1"/>
    <property type="molecule type" value="Genomic_DNA"/>
</dbReference>
<evidence type="ECO:0000313" key="3">
    <source>
        <dbReference type="EMBL" id="VNP69040.1"/>
    </source>
</evidence>
<proteinExistence type="predicted"/>
<accession>A0A4L7JKK5</accession>
<reference evidence="1" key="1">
    <citation type="submission" date="2019-04" db="EMBL/GenBank/DDBJ databases">
        <authorList>
            <consortium name="Pathogen Informatics"/>
        </authorList>
    </citation>
    <scope>NUCLEOTIDE SEQUENCE</scope>
    <source>
        <strain evidence="1">GPSC53</strain>
    </source>
</reference>
<name>A0A4L7JKK5_STREE</name>
<dbReference type="EMBL" id="CAATGP010000012">
    <property type="protein sequence ID" value="VNP69040.1"/>
    <property type="molecule type" value="Genomic_DNA"/>
</dbReference>
<evidence type="ECO:0000313" key="1">
    <source>
        <dbReference type="EMBL" id="VNP44383.1"/>
    </source>
</evidence>
<evidence type="ECO:0000313" key="2">
    <source>
        <dbReference type="EMBL" id="VNP65820.1"/>
    </source>
</evidence>
<gene>
    <name evidence="3" type="ORF">SAMEA2341554_01379</name>
    <name evidence="1" type="ORF">SAMEA2341604_01419</name>
    <name evidence="2" type="ORF">SAMEA3381411_00983</name>
</gene>
<protein>
    <submittedName>
        <fullName evidence="1">Uncharacterized protein</fullName>
    </submittedName>
</protein>
<organism evidence="1">
    <name type="scientific">Streptococcus pneumoniae</name>
    <dbReference type="NCBI Taxonomy" id="1313"/>
    <lineage>
        <taxon>Bacteria</taxon>
        <taxon>Bacillati</taxon>
        <taxon>Bacillota</taxon>
        <taxon>Bacilli</taxon>
        <taxon>Lactobacillales</taxon>
        <taxon>Streptococcaceae</taxon>
        <taxon>Streptococcus</taxon>
    </lineage>
</organism>